<dbReference type="CDD" id="cd07812">
    <property type="entry name" value="SRPBCC"/>
    <property type="match status" value="1"/>
</dbReference>
<dbReference type="AlphaFoldDB" id="A0A8E1VUM1"/>
<sequence>MVEVSRTVPAPPEAVFEVLADGWSYSGWVVGSCHIRDVDASWPQVGARIHHSVGAWPLQLDDTTVVLAVEPGVSLELEARGGALGTARIELSLDSNGAGDTTVRMAERVTSGAGSLVPESLQAVVLGPRNRESLARLSALALGRWRGTGEPGQR</sequence>
<dbReference type="InterPro" id="IPR023393">
    <property type="entry name" value="START-like_dom_sf"/>
</dbReference>
<organism evidence="1 2">
    <name type="scientific">Amycolatopsis echigonensis</name>
    <dbReference type="NCBI Taxonomy" id="2576905"/>
    <lineage>
        <taxon>Bacteria</taxon>
        <taxon>Bacillati</taxon>
        <taxon>Actinomycetota</taxon>
        <taxon>Actinomycetes</taxon>
        <taxon>Pseudonocardiales</taxon>
        <taxon>Pseudonocardiaceae</taxon>
        <taxon>Amycolatopsis</taxon>
    </lineage>
</organism>
<dbReference type="RefSeq" id="WP_183123112.1">
    <property type="nucleotide sequence ID" value="NZ_JACJHR010000005.1"/>
</dbReference>
<evidence type="ECO:0000313" key="1">
    <source>
        <dbReference type="EMBL" id="MBB2498567.1"/>
    </source>
</evidence>
<gene>
    <name evidence="1" type="ORF">H5411_05385</name>
</gene>
<comment type="caution">
    <text evidence="1">The sequence shown here is derived from an EMBL/GenBank/DDBJ whole genome shotgun (WGS) entry which is preliminary data.</text>
</comment>
<accession>A0A8E1VUM1</accession>
<proteinExistence type="predicted"/>
<reference evidence="1 2" key="1">
    <citation type="submission" date="2020-08" db="EMBL/GenBank/DDBJ databases">
        <title>Amycolatopsis echigonensis JCM 21831.</title>
        <authorList>
            <person name="Tedsree N."/>
            <person name="Kuncharoen N."/>
            <person name="Likhitwitayawuid K."/>
            <person name="Tanasupawat S."/>
        </authorList>
    </citation>
    <scope>NUCLEOTIDE SEQUENCE [LARGE SCALE GENOMIC DNA]</scope>
    <source>
        <strain evidence="1 2">JCM 21831</strain>
    </source>
</reference>
<dbReference type="Gene3D" id="3.30.530.20">
    <property type="match status" value="1"/>
</dbReference>
<dbReference type="SUPFAM" id="SSF55961">
    <property type="entry name" value="Bet v1-like"/>
    <property type="match status" value="1"/>
</dbReference>
<protein>
    <submittedName>
        <fullName evidence="1">SRPBCC family protein</fullName>
    </submittedName>
</protein>
<dbReference type="PROSITE" id="PS51257">
    <property type="entry name" value="PROKAR_LIPOPROTEIN"/>
    <property type="match status" value="1"/>
</dbReference>
<dbReference type="InterPro" id="IPR019587">
    <property type="entry name" value="Polyketide_cyclase/dehydratase"/>
</dbReference>
<evidence type="ECO:0000313" key="2">
    <source>
        <dbReference type="Proteomes" id="UP000550260"/>
    </source>
</evidence>
<name>A0A8E1VUM1_9PSEU</name>
<dbReference type="EMBL" id="JACJHR010000005">
    <property type="protein sequence ID" value="MBB2498567.1"/>
    <property type="molecule type" value="Genomic_DNA"/>
</dbReference>
<dbReference type="Pfam" id="PF10604">
    <property type="entry name" value="Polyketide_cyc2"/>
    <property type="match status" value="1"/>
</dbReference>
<dbReference type="Proteomes" id="UP000550260">
    <property type="component" value="Unassembled WGS sequence"/>
</dbReference>